<dbReference type="InterPro" id="IPR029000">
    <property type="entry name" value="Cyclophilin-like_dom_sf"/>
</dbReference>
<evidence type="ECO:0000256" key="4">
    <source>
        <dbReference type="ARBA" id="ARBA00023235"/>
    </source>
</evidence>
<dbReference type="Pfam" id="PF00160">
    <property type="entry name" value="Pro_isomerase"/>
    <property type="match status" value="1"/>
</dbReference>
<evidence type="ECO:0000313" key="8">
    <source>
        <dbReference type="Proteomes" id="UP000824890"/>
    </source>
</evidence>
<feature type="compositionally biased region" description="Polar residues" evidence="5">
    <location>
        <begin position="395"/>
        <end position="415"/>
    </location>
</feature>
<dbReference type="PANTHER" id="PTHR11071:SF447">
    <property type="entry name" value="PEPTIDYL-PROLYL CIS-TRANS ISOMERASE CYP63"/>
    <property type="match status" value="1"/>
</dbReference>
<dbReference type="SUPFAM" id="SSF50891">
    <property type="entry name" value="Cyclophilin-like"/>
    <property type="match status" value="1"/>
</dbReference>
<evidence type="ECO:0000313" key="7">
    <source>
        <dbReference type="EMBL" id="KAH0928086.1"/>
    </source>
</evidence>
<feature type="compositionally biased region" description="Basic and acidic residues" evidence="5">
    <location>
        <begin position="357"/>
        <end position="368"/>
    </location>
</feature>
<feature type="domain" description="PPIase cyclophilin-type" evidence="6">
    <location>
        <begin position="45"/>
        <end position="209"/>
    </location>
</feature>
<feature type="compositionally biased region" description="Basic and acidic residues" evidence="5">
    <location>
        <begin position="418"/>
        <end position="434"/>
    </location>
</feature>
<dbReference type="PROSITE" id="PS00170">
    <property type="entry name" value="CSA_PPIASE_1"/>
    <property type="match status" value="1"/>
</dbReference>
<dbReference type="CDD" id="cd01926">
    <property type="entry name" value="cyclophilin_ABH_like"/>
    <property type="match status" value="1"/>
</dbReference>
<dbReference type="InterPro" id="IPR015898">
    <property type="entry name" value="G-protein_gamma-like_dom"/>
</dbReference>
<dbReference type="EMBL" id="JAGKQM010000004">
    <property type="protein sequence ID" value="KAH0928086.1"/>
    <property type="molecule type" value="Genomic_DNA"/>
</dbReference>
<dbReference type="EC" id="5.2.1.8" evidence="2"/>
<evidence type="ECO:0000256" key="5">
    <source>
        <dbReference type="SAM" id="MobiDB-lite"/>
    </source>
</evidence>
<feature type="compositionally biased region" description="Low complexity" evidence="5">
    <location>
        <begin position="264"/>
        <end position="274"/>
    </location>
</feature>
<comment type="similarity">
    <text evidence="1">Belongs to the cyclophilin-type PPIase family.</text>
</comment>
<dbReference type="SMART" id="SM01224">
    <property type="entry name" value="G_gamma"/>
    <property type="match status" value="1"/>
</dbReference>
<evidence type="ECO:0000256" key="1">
    <source>
        <dbReference type="ARBA" id="ARBA00007365"/>
    </source>
</evidence>
<dbReference type="PRINTS" id="PR00153">
    <property type="entry name" value="CSAPPISMRASE"/>
</dbReference>
<comment type="caution">
    <text evidence="7">The sequence shown here is derived from an EMBL/GenBank/DDBJ whole genome shotgun (WGS) entry which is preliminary data.</text>
</comment>
<keyword evidence="4" id="KW-0413">Isomerase</keyword>
<proteinExistence type="inferred from homology"/>
<feature type="compositionally biased region" description="Low complexity" evidence="5">
    <location>
        <begin position="565"/>
        <end position="579"/>
    </location>
</feature>
<feature type="compositionally biased region" description="Basic residues" evidence="5">
    <location>
        <begin position="501"/>
        <end position="524"/>
    </location>
</feature>
<keyword evidence="3" id="KW-0697">Rotamase</keyword>
<name>A0ABQ8DI01_BRANA</name>
<feature type="compositionally biased region" description="Basic and acidic residues" evidence="5">
    <location>
        <begin position="305"/>
        <end position="319"/>
    </location>
</feature>
<feature type="compositionally biased region" description="Basic and acidic residues" evidence="5">
    <location>
        <begin position="471"/>
        <end position="488"/>
    </location>
</feature>
<feature type="region of interest" description="Disordered" evidence="5">
    <location>
        <begin position="214"/>
        <end position="592"/>
    </location>
</feature>
<evidence type="ECO:0000256" key="3">
    <source>
        <dbReference type="ARBA" id="ARBA00023110"/>
    </source>
</evidence>
<feature type="compositionally biased region" description="Basic and acidic residues" evidence="5">
    <location>
        <begin position="383"/>
        <end position="394"/>
    </location>
</feature>
<dbReference type="InterPro" id="IPR020892">
    <property type="entry name" value="Cyclophilin-type_PPIase_CS"/>
</dbReference>
<gene>
    <name evidence="7" type="ORF">HID58_013813</name>
</gene>
<dbReference type="PROSITE" id="PS50072">
    <property type="entry name" value="CSA_PPIASE_2"/>
    <property type="match status" value="1"/>
</dbReference>
<feature type="compositionally biased region" description="Basic residues" evidence="5">
    <location>
        <begin position="277"/>
        <end position="304"/>
    </location>
</feature>
<dbReference type="Proteomes" id="UP000824890">
    <property type="component" value="Unassembled WGS sequence"/>
</dbReference>
<organism evidence="7 8">
    <name type="scientific">Brassica napus</name>
    <name type="common">Rape</name>
    <dbReference type="NCBI Taxonomy" id="3708"/>
    <lineage>
        <taxon>Eukaryota</taxon>
        <taxon>Viridiplantae</taxon>
        <taxon>Streptophyta</taxon>
        <taxon>Embryophyta</taxon>
        <taxon>Tracheophyta</taxon>
        <taxon>Spermatophyta</taxon>
        <taxon>Magnoliopsida</taxon>
        <taxon>eudicotyledons</taxon>
        <taxon>Gunneridae</taxon>
        <taxon>Pentapetalae</taxon>
        <taxon>rosids</taxon>
        <taxon>malvids</taxon>
        <taxon>Brassicales</taxon>
        <taxon>Brassicaceae</taxon>
        <taxon>Brassiceae</taxon>
        <taxon>Brassica</taxon>
    </lineage>
</organism>
<protein>
    <recommendedName>
        <fullName evidence="2">peptidylprolyl isomerase</fullName>
        <ecNumber evidence="2">5.2.1.8</ecNumber>
    </recommendedName>
</protein>
<evidence type="ECO:0000256" key="2">
    <source>
        <dbReference type="ARBA" id="ARBA00013194"/>
    </source>
</evidence>
<sequence>PPSGSEQPYLLASLIAKRRSEQESLSHTHIPLAMSSSKKKNPTVFLDVSIGGDPLERIVIELFAHLVPKTAENFRALCTGEAGLGKTTSKPLHFKGSSFHRVIKGFMAQGGDFSNGNGTGGESIYGGKFPDENFELDHEEGGVLSMANCGPNTNGSQFFILFKRQPHLDGKHVVFGKVVKGMEVVKKMELVGTSDGKPTSNVKIIDCGEVSQLKGEDAAEKDKGKLKKSSKDSREKRTKRKRRYSSSSDSYSSSSESDSESETDSSSYESSSSSDGKRRKRRSTKRHKGRRGERKIKGRKGKKNARGDRPPQRRNKDSSSDTESSNSDDERMGHEKAKKSKKAKDGVPVRNAADSSPAEKKFSGDKPDSLLNENELVGNGKATKVDNQRADSVKSRSMSPVSRRGQNSRSKSPASRSPVRDVGNRSTSPRERKSSKSPSPNGEPKRIRKGRGFTERYSFARKYRTPSPERSPPRRWPERRSFQDRNTDRYPSNRSYSERSPRRRFRSPPRRRSPPRYNRRRRSISRSPDGQRRGLRESQSPSHRSPRKRQPISQDLKSRLGPQRSPAESLSASPSTSPSGQRGLMEEAASVGDAHARGKHMILAELGRVEQEVRFLEKKLEELGQTDSVSTQCEELLCVIEKSPDPLLPLTKGPLNLGWDRWFEAPNGGERCRCFIL</sequence>
<keyword evidence="8" id="KW-1185">Reference proteome</keyword>
<dbReference type="InterPro" id="IPR002130">
    <property type="entry name" value="Cyclophilin-type_PPIase_dom"/>
</dbReference>
<feature type="compositionally biased region" description="Low complexity" evidence="5">
    <location>
        <begin position="245"/>
        <end position="256"/>
    </location>
</feature>
<feature type="compositionally biased region" description="Basic and acidic residues" evidence="5">
    <location>
        <begin position="214"/>
        <end position="235"/>
    </location>
</feature>
<accession>A0ABQ8DI01</accession>
<dbReference type="Gene3D" id="2.40.100.10">
    <property type="entry name" value="Cyclophilin-like"/>
    <property type="match status" value="1"/>
</dbReference>
<reference evidence="7 8" key="1">
    <citation type="submission" date="2021-05" db="EMBL/GenBank/DDBJ databases">
        <title>Genome Assembly of Synthetic Allotetraploid Brassica napus Reveals Homoeologous Exchanges between Subgenomes.</title>
        <authorList>
            <person name="Davis J.T."/>
        </authorList>
    </citation>
    <scope>NUCLEOTIDE SEQUENCE [LARGE SCALE GENOMIC DNA]</scope>
    <source>
        <strain evidence="8">cv. Da-Ae</strain>
        <tissue evidence="7">Seedling</tissue>
    </source>
</reference>
<feature type="non-terminal residue" evidence="7">
    <location>
        <position position="1"/>
    </location>
</feature>
<dbReference type="Pfam" id="PF00631">
    <property type="entry name" value="G-gamma"/>
    <property type="match status" value="1"/>
</dbReference>
<dbReference type="PANTHER" id="PTHR11071">
    <property type="entry name" value="PEPTIDYL-PROLYL CIS-TRANS ISOMERASE"/>
    <property type="match status" value="1"/>
</dbReference>
<evidence type="ECO:0000259" key="6">
    <source>
        <dbReference type="PROSITE" id="PS50072"/>
    </source>
</evidence>